<dbReference type="SUPFAM" id="SSF117281">
    <property type="entry name" value="Kelch motif"/>
    <property type="match status" value="1"/>
</dbReference>
<feature type="non-terminal residue" evidence="2">
    <location>
        <position position="1"/>
    </location>
</feature>
<dbReference type="AlphaFoldDB" id="A0A9K3CTZ4"/>
<evidence type="ECO:0008006" key="4">
    <source>
        <dbReference type="Google" id="ProtNLM"/>
    </source>
</evidence>
<dbReference type="Gene3D" id="2.120.10.80">
    <property type="entry name" value="Kelch-type beta propeller"/>
    <property type="match status" value="1"/>
</dbReference>
<keyword evidence="3" id="KW-1185">Reference proteome</keyword>
<dbReference type="EMBL" id="BDIP01000578">
    <property type="protein sequence ID" value="GIQ82060.1"/>
    <property type="molecule type" value="Genomic_DNA"/>
</dbReference>
<comment type="caution">
    <text evidence="2">The sequence shown here is derived from an EMBL/GenBank/DDBJ whole genome shotgun (WGS) entry which is preliminary data.</text>
</comment>
<organism evidence="2 3">
    <name type="scientific">Kipferlia bialata</name>
    <dbReference type="NCBI Taxonomy" id="797122"/>
    <lineage>
        <taxon>Eukaryota</taxon>
        <taxon>Metamonada</taxon>
        <taxon>Carpediemonas-like organisms</taxon>
        <taxon>Kipferlia</taxon>
    </lineage>
</organism>
<evidence type="ECO:0000256" key="1">
    <source>
        <dbReference type="SAM" id="MobiDB-lite"/>
    </source>
</evidence>
<dbReference type="InterPro" id="IPR015915">
    <property type="entry name" value="Kelch-typ_b-propeller"/>
</dbReference>
<feature type="region of interest" description="Disordered" evidence="1">
    <location>
        <begin position="836"/>
        <end position="858"/>
    </location>
</feature>
<accession>A0A9K3CTZ4</accession>
<feature type="compositionally biased region" description="Acidic residues" evidence="1">
    <location>
        <begin position="169"/>
        <end position="190"/>
    </location>
</feature>
<feature type="region of interest" description="Disordered" evidence="1">
    <location>
        <begin position="167"/>
        <end position="190"/>
    </location>
</feature>
<gene>
    <name evidence="2" type="ORF">KIPB_003134</name>
</gene>
<name>A0A9K3CTZ4_9EUKA</name>
<dbReference type="Proteomes" id="UP000265618">
    <property type="component" value="Unassembled WGS sequence"/>
</dbReference>
<proteinExistence type="predicted"/>
<sequence length="928" mass="100770">MNASGRVFEYAAGEVEYRPGGHIPNTENPICLLAIGPYKALWVTGGTDRGPRRPDAQTRFDITTGTFRHGRPAGSYGMADSGGDWERDRVFLTIPGRIEMLRGVCVGGTVLFPYFDRDTGQVGMSEYDIDTREWTIHDGVQGEGEGEAEGEPEGEAVEENPHVIVSQEGPEEEAEEGETETEGEAWGGEDGDVEMGTGGPETGDPDPGLGVIGLRPCRRISPAVFGLGGRLWLVGGVLEIPDDSDYSITCSLEAVSDAWTYDPWTRVWQRQRQPPQEVVSPACTMIGGHMHLFGGSHPHFENMRSSRHGPQYRTHLSLSPEGQWTSNPLLPMSGVYLCAITSGPNAYLHRRLRGDVYSHKYENDQCFMYNTDTGVCVRKPTPDVHPISGNMVARLSATDVVFACGGGEIMPYAQMHRVMRYATHATLTGSLVLDAACCATVVEASVGAPEGSWDEVVGSLVEGIFVHKQYGSVTSTPLFVLLGHALIAVGEPDLTESFMDLVGGSILDPEIEPLFKAMIQLPDLVPFAGTPLSLPSSTDQTTGLESVYSCPLARLLDIWERHPSLQILLGHMLIVMVAQFAEGLGKSLLPSLALSMVAARCSQLNGVVECHLEAWLNNCVYAIQHADDPDSDNDEEDQAREPKDTLVSLALVSHGMMGTLLEAQVQKWVMAVRARKPWHMTVAETIVRRHVRSRPISATIRAEILSDSDIAVLEALTEDSDDCTDEESGLEAQDTNADPQKMLESLALLSVRAPSFLPTWLDMCPPPASVSGLTLQLDPTAFTSHTGVPHLLRFFRHVPSVTLSGLADTAPRWAHLANGIVAEVALLPALPTHLATPHTDPVSTSGRHTPLSLPSSRRPCTVEVEGVPADSQKREVLDMCVIKRDETDGSCVVLAYHHPEDKYNTRTPELAPKWLTRTVGNSPASLSS</sequence>
<protein>
    <recommendedName>
        <fullName evidence="4">Kelch-type beta propeller</fullName>
    </recommendedName>
</protein>
<evidence type="ECO:0000313" key="2">
    <source>
        <dbReference type="EMBL" id="GIQ82060.1"/>
    </source>
</evidence>
<evidence type="ECO:0000313" key="3">
    <source>
        <dbReference type="Proteomes" id="UP000265618"/>
    </source>
</evidence>
<reference evidence="2 3" key="1">
    <citation type="journal article" date="2018" name="PLoS ONE">
        <title>The draft genome of Kipferlia bialata reveals reductive genome evolution in fornicate parasites.</title>
        <authorList>
            <person name="Tanifuji G."/>
            <person name="Takabayashi S."/>
            <person name="Kume K."/>
            <person name="Takagi M."/>
            <person name="Nakayama T."/>
            <person name="Kamikawa R."/>
            <person name="Inagaki Y."/>
            <person name="Hashimoto T."/>
        </authorList>
    </citation>
    <scope>NUCLEOTIDE SEQUENCE [LARGE SCALE GENOMIC DNA]</scope>
    <source>
        <strain evidence="2">NY0173</strain>
    </source>
</reference>
<feature type="compositionally biased region" description="Polar residues" evidence="1">
    <location>
        <begin position="841"/>
        <end position="855"/>
    </location>
</feature>